<organism evidence="1">
    <name type="scientific">Pseudomonas aeruginosa</name>
    <dbReference type="NCBI Taxonomy" id="287"/>
    <lineage>
        <taxon>Bacteria</taxon>
        <taxon>Pseudomonadati</taxon>
        <taxon>Pseudomonadota</taxon>
        <taxon>Gammaproteobacteria</taxon>
        <taxon>Pseudomonadales</taxon>
        <taxon>Pseudomonadaceae</taxon>
        <taxon>Pseudomonas</taxon>
    </lineage>
</organism>
<reference evidence="1" key="1">
    <citation type="submission" date="2020-02" db="EMBL/GenBank/DDBJ databases">
        <title>PAGI-encoded CrpP-like fluoroquinolone-modifying enzymes among Pseudomonas aeruginosa clinical isolates in Europe.</title>
        <authorList>
            <person name="Ortiz de la Rosa J.M."/>
            <person name="Nordmann P."/>
            <person name="Poirel L."/>
        </authorList>
    </citation>
    <scope>NUCLEOTIDE SEQUENCE</scope>
    <source>
        <strain evidence="1">PAGI-135</strain>
    </source>
</reference>
<dbReference type="InterPro" id="IPR049085">
    <property type="entry name" value="AcrF3-like"/>
</dbReference>
<dbReference type="EMBL" id="MT074672">
    <property type="protein sequence ID" value="QIU80151.1"/>
    <property type="molecule type" value="Genomic_DNA"/>
</dbReference>
<sequence length="135" mass="15927">MEGEEMDENYIIARSIKEANKFIQTWEEADIEKLTDDQTRAAIGFASKINSELREWIRMHLDGEGTAHEEGYLKEQQAPWKKANTGDLFTDFGWWHRIANLMLHTAYINHAMLGGDQYHSRLMKIFRDRFSYPEE</sequence>
<accession>A0A6H0JKA6</accession>
<dbReference type="Pfam" id="PF21401">
    <property type="entry name" value="AcrF3"/>
    <property type="match status" value="1"/>
</dbReference>
<proteinExistence type="predicted"/>
<name>A0A6H0JKA6_PSEAI</name>
<dbReference type="AlphaFoldDB" id="A0A6H0JKA6"/>
<protein>
    <submittedName>
        <fullName evidence="1">ABC transporter permease</fullName>
    </submittedName>
</protein>
<evidence type="ECO:0000313" key="1">
    <source>
        <dbReference type="EMBL" id="QIU80151.1"/>
    </source>
</evidence>